<name>A0A8C5B561_GADMO</name>
<keyword evidence="1" id="KW-1133">Transmembrane helix</keyword>
<keyword evidence="1" id="KW-0472">Membrane</keyword>
<feature type="domain" description="Ubiquitin-like" evidence="2">
    <location>
        <begin position="106"/>
        <end position="156"/>
    </location>
</feature>
<dbReference type="PROSITE" id="PS50053">
    <property type="entry name" value="UBIQUITIN_2"/>
    <property type="match status" value="2"/>
</dbReference>
<dbReference type="InterPro" id="IPR002110">
    <property type="entry name" value="Ankyrin_rpt"/>
</dbReference>
<dbReference type="InterPro" id="IPR036770">
    <property type="entry name" value="Ankyrin_rpt-contain_sf"/>
</dbReference>
<evidence type="ECO:0000256" key="1">
    <source>
        <dbReference type="SAM" id="Phobius"/>
    </source>
</evidence>
<dbReference type="InterPro" id="IPR042788">
    <property type="entry name" value="ANKUB1"/>
</dbReference>
<dbReference type="GeneTree" id="ENSGT00390000007965"/>
<evidence type="ECO:0000313" key="3">
    <source>
        <dbReference type="Ensembl" id="ENSGMOP00000041026.1"/>
    </source>
</evidence>
<accession>A0A8C5B561</accession>
<dbReference type="AlphaFoldDB" id="A0A8C5B561"/>
<evidence type="ECO:0000259" key="2">
    <source>
        <dbReference type="PROSITE" id="PS50053"/>
    </source>
</evidence>
<feature type="domain" description="Ubiquitin-like" evidence="2">
    <location>
        <begin position="1"/>
        <end position="82"/>
    </location>
</feature>
<dbReference type="Gene3D" id="1.25.40.20">
    <property type="entry name" value="Ankyrin repeat-containing domain"/>
    <property type="match status" value="1"/>
</dbReference>
<dbReference type="PANTHER" id="PTHR46885:SF1">
    <property type="entry name" value="PROTEIN ANKUB1"/>
    <property type="match status" value="1"/>
</dbReference>
<dbReference type="Gene3D" id="3.10.20.90">
    <property type="entry name" value="Phosphatidylinositol 3-kinase Catalytic Subunit, Chain A, domain 1"/>
    <property type="match status" value="2"/>
</dbReference>
<dbReference type="InterPro" id="IPR029071">
    <property type="entry name" value="Ubiquitin-like_domsf"/>
</dbReference>
<dbReference type="InterPro" id="IPR000626">
    <property type="entry name" value="Ubiquitin-like_dom"/>
</dbReference>
<dbReference type="SUPFAM" id="SSF54236">
    <property type="entry name" value="Ubiquitin-like"/>
    <property type="match status" value="2"/>
</dbReference>
<protein>
    <submittedName>
        <fullName evidence="3">Ankyrin repeat and ubiquitin domain containing 1</fullName>
    </submittedName>
</protein>
<evidence type="ECO:0000313" key="4">
    <source>
        <dbReference type="Proteomes" id="UP000694546"/>
    </source>
</evidence>
<proteinExistence type="predicted"/>
<organism evidence="3 4">
    <name type="scientific">Gadus morhua</name>
    <name type="common">Atlantic cod</name>
    <dbReference type="NCBI Taxonomy" id="8049"/>
    <lineage>
        <taxon>Eukaryota</taxon>
        <taxon>Metazoa</taxon>
        <taxon>Chordata</taxon>
        <taxon>Craniata</taxon>
        <taxon>Vertebrata</taxon>
        <taxon>Euteleostomi</taxon>
        <taxon>Actinopterygii</taxon>
        <taxon>Neopterygii</taxon>
        <taxon>Teleostei</taxon>
        <taxon>Neoteleostei</taxon>
        <taxon>Acanthomorphata</taxon>
        <taxon>Zeiogadaria</taxon>
        <taxon>Gadariae</taxon>
        <taxon>Gadiformes</taxon>
        <taxon>Gadoidei</taxon>
        <taxon>Gadidae</taxon>
        <taxon>Gadus</taxon>
    </lineage>
</organism>
<dbReference type="Ensembl" id="ENSGMOT00000025509.1">
    <property type="protein sequence ID" value="ENSGMOP00000041026.1"/>
    <property type="gene ID" value="ENSGMOG00000005890.2"/>
</dbReference>
<dbReference type="Pfam" id="PF12796">
    <property type="entry name" value="Ank_2"/>
    <property type="match status" value="1"/>
</dbReference>
<reference evidence="3" key="1">
    <citation type="submission" date="2025-08" db="UniProtKB">
        <authorList>
            <consortium name="Ensembl"/>
        </authorList>
    </citation>
    <scope>IDENTIFICATION</scope>
</reference>
<feature type="transmembrane region" description="Helical" evidence="1">
    <location>
        <begin position="504"/>
        <end position="523"/>
    </location>
</feature>
<sequence>MKIFVSYEDFREPFHVSPDQTVGVVKQMVTKCFLLQLANDEDVQQELELSYAGASLQDGWALGDVGVSPGAVLRCLIKNKPPPAIQVFNVVTHETFSVIEPTPLLSTTVARLKTIISLHVGLPVSTFRLSTALGVELYDCNLLSDYDIELGSTLQLDTWDGWVEFLQGCVRGHILAIQCHLSKEKAVMRCDANTWFQLRVALSIAAFMGHLELADWLLQRRARPERPVGVHPYRLWCHKTSHQDSSKCPIHIAAERGQLLILKLFVSNNPVTLATRDRCGRCPLQIALQHRHKMCVCYIVSKLYSVMSLPKLCVSMRVYLQIKAWVKVGQTKAAFKRAHATRASIKSRAGDTVLVDGFTESKMSSKPVRDETNVPRKIGAKVLTPLTGSRLLYGRPLEGDKQQLQSLCPADNAVSKKIQRQRINCRKRGVDVFSGESKDYRDRDSPGGRAWLPPITFGTNPRQLNLHAQEKPLMLNNAHGSGDRTHKENAIYWLAISRSVYYEYIIYVFLLYTIISLGLYILYLRVTCIFLCDEVHLQRNPGCSS</sequence>
<keyword evidence="4" id="KW-1185">Reference proteome</keyword>
<dbReference type="Proteomes" id="UP000694546">
    <property type="component" value="Chromosome 12"/>
</dbReference>
<dbReference type="SUPFAM" id="SSF48403">
    <property type="entry name" value="Ankyrin repeat"/>
    <property type="match status" value="1"/>
</dbReference>
<dbReference type="PANTHER" id="PTHR46885">
    <property type="entry name" value="PROTEIN ANKUB1"/>
    <property type="match status" value="1"/>
</dbReference>
<reference evidence="3" key="2">
    <citation type="submission" date="2025-09" db="UniProtKB">
        <authorList>
            <consortium name="Ensembl"/>
        </authorList>
    </citation>
    <scope>IDENTIFICATION</scope>
</reference>
<keyword evidence="1" id="KW-0812">Transmembrane</keyword>